<name>A0ABW5KIR2_9SPHI</name>
<dbReference type="Gene3D" id="3.60.15.10">
    <property type="entry name" value="Ribonuclease Z/Hydroxyacylglutathione hydrolase-like"/>
    <property type="match status" value="1"/>
</dbReference>
<organism evidence="1 2">
    <name type="scientific">Sphingobacterium suaedae</name>
    <dbReference type="NCBI Taxonomy" id="1686402"/>
    <lineage>
        <taxon>Bacteria</taxon>
        <taxon>Pseudomonadati</taxon>
        <taxon>Bacteroidota</taxon>
        <taxon>Sphingobacteriia</taxon>
        <taxon>Sphingobacteriales</taxon>
        <taxon>Sphingobacteriaceae</taxon>
        <taxon>Sphingobacterium</taxon>
    </lineage>
</organism>
<accession>A0ABW5KIR2</accession>
<dbReference type="PANTHER" id="PTHR11203:SF49">
    <property type="entry name" value="BLL1145 PROTEIN"/>
    <property type="match status" value="1"/>
</dbReference>
<dbReference type="SUPFAM" id="SSF56281">
    <property type="entry name" value="Metallo-hydrolase/oxidoreductase"/>
    <property type="match status" value="1"/>
</dbReference>
<dbReference type="PANTHER" id="PTHR11203">
    <property type="entry name" value="CLEAVAGE AND POLYADENYLATION SPECIFICITY FACTOR FAMILY MEMBER"/>
    <property type="match status" value="1"/>
</dbReference>
<keyword evidence="2" id="KW-1185">Reference proteome</keyword>
<evidence type="ECO:0000313" key="2">
    <source>
        <dbReference type="Proteomes" id="UP001597545"/>
    </source>
</evidence>
<protein>
    <submittedName>
        <fullName evidence="1">MBL fold metallo-hydrolase RNA specificity domain-containing protein</fullName>
    </submittedName>
</protein>
<evidence type="ECO:0000313" key="1">
    <source>
        <dbReference type="EMBL" id="MFD2548479.1"/>
    </source>
</evidence>
<dbReference type="Proteomes" id="UP001597545">
    <property type="component" value="Unassembled WGS sequence"/>
</dbReference>
<dbReference type="InterPro" id="IPR050698">
    <property type="entry name" value="MBL"/>
</dbReference>
<dbReference type="InterPro" id="IPR036866">
    <property type="entry name" value="RibonucZ/Hydroxyglut_hydro"/>
</dbReference>
<comment type="caution">
    <text evidence="1">The sequence shown here is derived from an EMBL/GenBank/DDBJ whole genome shotgun (WGS) entry which is preliminary data.</text>
</comment>
<gene>
    <name evidence="1" type="ORF">ACFSR5_12575</name>
</gene>
<dbReference type="EMBL" id="JBHULR010000004">
    <property type="protein sequence ID" value="MFD2548479.1"/>
    <property type="molecule type" value="Genomic_DNA"/>
</dbReference>
<proteinExistence type="predicted"/>
<reference evidence="2" key="1">
    <citation type="journal article" date="2019" name="Int. J. Syst. Evol. Microbiol.">
        <title>The Global Catalogue of Microorganisms (GCM) 10K type strain sequencing project: providing services to taxonomists for standard genome sequencing and annotation.</title>
        <authorList>
            <consortium name="The Broad Institute Genomics Platform"/>
            <consortium name="The Broad Institute Genome Sequencing Center for Infectious Disease"/>
            <person name="Wu L."/>
            <person name="Ma J."/>
        </authorList>
    </citation>
    <scope>NUCLEOTIDE SEQUENCE [LARGE SCALE GENOMIC DNA]</scope>
    <source>
        <strain evidence="2">KCTC 42662</strain>
    </source>
</reference>
<sequence length="324" mass="37286">MAVVLADFLVREERGYYCRYGDFYIDALAPVETNVISHAHGDHATNGHGRMYATAATFAFMRNKYAKIPEISMLKQDFGFPFRLGEVELTLFPAGHILGSAQILMIFRGVRYLYTGDYKLQEDATCEPLQIVPAEVLITESTFADPATKHPDFREEILKLKDRPSNIMLGCYTLGKAQRLTALINQYLPEREVLVHHKMHPIHKLYELFGRTALRYSLYNRKAMKEGATNKIYLVPPLTFNSYFKAKNVLKAFASGWERLQKQNDIELYISDHVDWDDLLSFIAKVEPTEIWTIHGDGRALQKHFAQQMVVRDLLKAECFRHCS</sequence>
<dbReference type="RefSeq" id="WP_380904273.1">
    <property type="nucleotide sequence ID" value="NZ_JBHUEG010000001.1"/>
</dbReference>